<feature type="domain" description="PHD-type" evidence="12">
    <location>
        <begin position="485"/>
        <end position="602"/>
    </location>
</feature>
<feature type="compositionally biased region" description="Polar residues" evidence="9">
    <location>
        <begin position="955"/>
        <end position="975"/>
    </location>
</feature>
<feature type="region of interest" description="Disordered" evidence="9">
    <location>
        <begin position="1269"/>
        <end position="1445"/>
    </location>
</feature>
<feature type="region of interest" description="Disordered" evidence="9">
    <location>
        <begin position="1"/>
        <end position="130"/>
    </location>
</feature>
<dbReference type="Pfam" id="PF13831">
    <property type="entry name" value="PHD_2"/>
    <property type="match status" value="1"/>
</dbReference>
<dbReference type="CDD" id="cd00590">
    <property type="entry name" value="RRM_SF"/>
    <property type="match status" value="1"/>
</dbReference>
<dbReference type="InterPro" id="IPR035979">
    <property type="entry name" value="RBD_domain_sf"/>
</dbReference>
<keyword evidence="6" id="KW-0539">Nucleus</keyword>
<feature type="region of interest" description="Disordered" evidence="9">
    <location>
        <begin position="955"/>
        <end position="1006"/>
    </location>
</feature>
<dbReference type="SUPFAM" id="SSF54928">
    <property type="entry name" value="RNA-binding domain, RBD"/>
    <property type="match status" value="1"/>
</dbReference>
<evidence type="ECO:0000256" key="2">
    <source>
        <dbReference type="ARBA" id="ARBA00022723"/>
    </source>
</evidence>
<feature type="compositionally biased region" description="Gly residues" evidence="9">
    <location>
        <begin position="1333"/>
        <end position="1345"/>
    </location>
</feature>
<evidence type="ECO:0000256" key="6">
    <source>
        <dbReference type="ARBA" id="ARBA00023242"/>
    </source>
</evidence>
<feature type="compositionally biased region" description="Basic and acidic residues" evidence="9">
    <location>
        <begin position="1323"/>
        <end position="1332"/>
    </location>
</feature>
<evidence type="ECO:0000256" key="7">
    <source>
        <dbReference type="PROSITE-ProRule" id="PRU00146"/>
    </source>
</evidence>
<feature type="region of interest" description="Disordered" evidence="9">
    <location>
        <begin position="390"/>
        <end position="425"/>
    </location>
</feature>
<dbReference type="GO" id="GO:0008270">
    <property type="term" value="F:zinc ion binding"/>
    <property type="evidence" value="ECO:0007669"/>
    <property type="project" value="UniProtKB-KW"/>
</dbReference>
<comment type="subcellular location">
    <subcellularLocation>
        <location evidence="1">Nucleus</location>
    </subcellularLocation>
</comment>
<evidence type="ECO:0000259" key="12">
    <source>
        <dbReference type="PROSITE" id="PS51805"/>
    </source>
</evidence>
<dbReference type="GO" id="GO:0006357">
    <property type="term" value="P:regulation of transcription by RNA polymerase II"/>
    <property type="evidence" value="ECO:0007669"/>
    <property type="project" value="TreeGrafter"/>
</dbReference>
<dbReference type="InterPro" id="IPR011011">
    <property type="entry name" value="Znf_FYVE_PHD"/>
</dbReference>
<feature type="compositionally biased region" description="Basic residues" evidence="9">
    <location>
        <begin position="10"/>
        <end position="20"/>
    </location>
</feature>
<dbReference type="CDD" id="cd15670">
    <property type="entry name" value="ePHD_BRPF"/>
    <property type="match status" value="1"/>
</dbReference>
<keyword evidence="14" id="KW-1185">Reference proteome</keyword>
<dbReference type="SUPFAM" id="SSF57903">
    <property type="entry name" value="FYVE/PHD zinc finger"/>
    <property type="match status" value="1"/>
</dbReference>
<dbReference type="PROSITE" id="PS50102">
    <property type="entry name" value="RRM"/>
    <property type="match status" value="1"/>
</dbReference>
<feature type="region of interest" description="Disordered" evidence="9">
    <location>
        <begin position="193"/>
        <end position="253"/>
    </location>
</feature>
<feature type="compositionally biased region" description="Gly residues" evidence="9">
    <location>
        <begin position="1310"/>
        <end position="1321"/>
    </location>
</feature>
<evidence type="ECO:0000256" key="1">
    <source>
        <dbReference type="ARBA" id="ARBA00004123"/>
    </source>
</evidence>
<dbReference type="CDD" id="cd15492">
    <property type="entry name" value="PHD_BRPF_JADE_like"/>
    <property type="match status" value="1"/>
</dbReference>
<feature type="region of interest" description="Disordered" evidence="9">
    <location>
        <begin position="1148"/>
        <end position="1221"/>
    </location>
</feature>
<evidence type="ECO:0000256" key="4">
    <source>
        <dbReference type="ARBA" id="ARBA00022771"/>
    </source>
</evidence>
<evidence type="ECO:0000259" key="10">
    <source>
        <dbReference type="PROSITE" id="PS50016"/>
    </source>
</evidence>
<accession>A0AAN6M959</accession>
<dbReference type="InterPro" id="IPR034732">
    <property type="entry name" value="EPHD"/>
</dbReference>
<dbReference type="Proteomes" id="UP001280581">
    <property type="component" value="Unassembled WGS sequence"/>
</dbReference>
<evidence type="ECO:0000313" key="13">
    <source>
        <dbReference type="EMBL" id="KAK3216932.1"/>
    </source>
</evidence>
<keyword evidence="4 7" id="KW-0863">Zinc-finger</keyword>
<evidence type="ECO:0000313" key="14">
    <source>
        <dbReference type="Proteomes" id="UP001280581"/>
    </source>
</evidence>
<evidence type="ECO:0000256" key="5">
    <source>
        <dbReference type="ARBA" id="ARBA00022833"/>
    </source>
</evidence>
<dbReference type="PROSITE" id="PS50016">
    <property type="entry name" value="ZF_PHD_2"/>
    <property type="match status" value="1"/>
</dbReference>
<keyword evidence="5" id="KW-0862">Zinc</keyword>
<dbReference type="SMART" id="SM00360">
    <property type="entry name" value="RRM"/>
    <property type="match status" value="1"/>
</dbReference>
<dbReference type="Pfam" id="PF10513">
    <property type="entry name" value="EPL1"/>
    <property type="match status" value="1"/>
</dbReference>
<feature type="region of interest" description="Disordered" evidence="9">
    <location>
        <begin position="649"/>
        <end position="673"/>
    </location>
</feature>
<keyword evidence="2" id="KW-0479">Metal-binding</keyword>
<feature type="compositionally biased region" description="Basic and acidic residues" evidence="9">
    <location>
        <begin position="994"/>
        <end position="1003"/>
    </location>
</feature>
<dbReference type="GO" id="GO:0005634">
    <property type="term" value="C:nucleus"/>
    <property type="evidence" value="ECO:0007669"/>
    <property type="project" value="UniProtKB-SubCell"/>
</dbReference>
<keyword evidence="8" id="KW-0694">RNA-binding</keyword>
<feature type="compositionally biased region" description="Basic and acidic residues" evidence="9">
    <location>
        <begin position="1150"/>
        <end position="1193"/>
    </location>
</feature>
<dbReference type="Pfam" id="PF00076">
    <property type="entry name" value="RRM_1"/>
    <property type="match status" value="1"/>
</dbReference>
<proteinExistence type="predicted"/>
<sequence length="1445" mass="160064">MAPLPGTPRPRVRSSGRPLKRTISDSAPPYKKRKYIPGGPGGGGRYVDEDGIETPVGGTGPGGYAYTGPRGRIGRMNAERQGLPLPAPAPSPSYSRPRRERPPAGPRSSSAAAVAAAVAQNDGYKPREERGWEEFHQTLDIDLDLHIYSADQVDGMSPPDSAPGTPVNGSSTAQFAIDSGVSAHLEGIRAQQAAQDGFSPNGLQLTPRRRGPGRPPRKNDSMLNGLGSPPRPRINPLPTMNPKEKLNLPKPSTRQVETFKAYEESEGVKVNYVDRTMASIGYQESEIFARPEKALIRVPEGSIEEDLDLTLQSEGEGTSAVAVGRVEYDMDEQDDCWLETVNFQRREEGVEPIKPAIFEVTITQIEKEWHALEKRKSLELTRLGILADLRTGIPKPNPKPPQTHRPRSSSAAAVNGEPVGQGDEQDTKCAVCDDGDCENTNAIVFCDGCDLAVHQECYGVPFIPEGQWLCRRCQLVGRGTPVSEQPGCIFCPNIDGAFKQTTAMKWAHLLCAMWIPEVSLANTTFQEPVQDVEKVPKTRWKLTCYICKQKMGACIQCGHKSCFEAFHVTCARKARLCLKMKSSSSQNPLDASVLKAYCDRHSPSDWRRDNDVEGALLEAKYIYRQTMRHVRWGDSQAYALSLGSAHAVPSVEGPEEEETPGNRRRRPAPTVKSWRLPSGAPVVPHAVYHNVENALIKFNVRKRKEFVMEACKYWTLKREARRGAALIKRLQLQLDQFSSMEITRRNFAGMGAAGRPRLKRRIEFAEFLEDEMESLQLLCKTVKEREAEKLKQVMVLRDLLYSIYFPITPLLEPILERAATYDSKEVFKEGLLEIQTRMSENYYTSVQTFSEHMVAVFNFVIGLANIPSTTEAGYQPSDIAHGLLTAEQKEKKKLAKRIIRGIQPLFEDALQKESDLAGRPFDREMPNLEALLDQKLQKQHVAPSLDGVHKSIEEATSSSTVEGGQVNPMASNSFTDPAKGNQPTHYAPTPEDLSQDHQSARDEAADEAAIAAQLNQDAMQVTAGADGMNVDQVQLDSARAAPPTPPGSDQDLLGPIHHGGVPWYMKEFDPEGTTVYEERWSDLEAERDMSEELSELDDEELNGLAGSEAMVPDTVSEELQKVVRNKPVQATNINLNDPTVHNMASMEYESEQRGYDDEPRGYDRERSRSPRADRRDLDDSRARSASPIDRDSRGPPPDTRGGDDDNSRNPGSNLFVTGIHPSLSEEEVSRLFEKYGEVEKCNIMRDPHTKESRGFGFVKMVTSDQADAAKEGLQGEVHQGRTLSIEKARRARPRTPTPGKYYGPPKREFGGSGRGGRGGPPRYGDRYDDRRGGGYYGGGGGGGGGGRRDDYGYGYRGSRYEDRPYRRDREDYGSRGVDRYASRDDRYGREDRRGGSGGGYYNERPPPPAAGGQGGSYGDAPPPRQEAYGGGRPYEDRGDDQRYSR</sequence>
<dbReference type="InterPro" id="IPR000504">
    <property type="entry name" value="RRM_dom"/>
</dbReference>
<dbReference type="Pfam" id="PF13832">
    <property type="entry name" value="zf-HC5HC2H_2"/>
    <property type="match status" value="1"/>
</dbReference>
<dbReference type="PROSITE" id="PS01359">
    <property type="entry name" value="ZF_PHD_1"/>
    <property type="match status" value="1"/>
</dbReference>
<dbReference type="PANTHER" id="PTHR13793:SF107">
    <property type="entry name" value="BROMODOMAIN-CONTAINING PROTEIN HOMOLOG"/>
    <property type="match status" value="1"/>
</dbReference>
<dbReference type="Gene3D" id="3.30.70.330">
    <property type="match status" value="1"/>
</dbReference>
<feature type="compositionally biased region" description="Basic residues" evidence="9">
    <location>
        <begin position="207"/>
        <end position="216"/>
    </location>
</feature>
<dbReference type="SMART" id="SM00249">
    <property type="entry name" value="PHD"/>
    <property type="match status" value="2"/>
</dbReference>
<dbReference type="InterPro" id="IPR019786">
    <property type="entry name" value="Zinc_finger_PHD-type_CS"/>
</dbReference>
<dbReference type="GO" id="GO:0003723">
    <property type="term" value="F:RNA binding"/>
    <property type="evidence" value="ECO:0007669"/>
    <property type="project" value="UniProtKB-UniRule"/>
</dbReference>
<dbReference type="InterPro" id="IPR001965">
    <property type="entry name" value="Znf_PHD"/>
</dbReference>
<protein>
    <submittedName>
        <fullName evidence="13">Uncharacterized protein</fullName>
    </submittedName>
</protein>
<feature type="compositionally biased region" description="Low complexity" evidence="9">
    <location>
        <begin position="106"/>
        <end position="119"/>
    </location>
</feature>
<dbReference type="InterPro" id="IPR019787">
    <property type="entry name" value="Znf_PHD-finger"/>
</dbReference>
<dbReference type="FunFam" id="3.30.40.10:FF:000007">
    <property type="entry name" value="Bromodomain containing 1, isoform CRA_b"/>
    <property type="match status" value="1"/>
</dbReference>
<comment type="caution">
    <text evidence="13">The sequence shown here is derived from an EMBL/GenBank/DDBJ whole genome shotgun (WGS) entry which is preliminary data.</text>
</comment>
<evidence type="ECO:0000259" key="11">
    <source>
        <dbReference type="PROSITE" id="PS50102"/>
    </source>
</evidence>
<dbReference type="PANTHER" id="PTHR13793">
    <property type="entry name" value="PHD FINGER PROTEINS"/>
    <property type="match status" value="1"/>
</dbReference>
<name>A0AAN6M959_9PLEO</name>
<evidence type="ECO:0000256" key="3">
    <source>
        <dbReference type="ARBA" id="ARBA00022737"/>
    </source>
</evidence>
<dbReference type="InterPro" id="IPR012677">
    <property type="entry name" value="Nucleotide-bd_a/b_plait_sf"/>
</dbReference>
<feature type="domain" description="RRM" evidence="11">
    <location>
        <begin position="1212"/>
        <end position="1290"/>
    </location>
</feature>
<dbReference type="InterPro" id="IPR013083">
    <property type="entry name" value="Znf_RING/FYVE/PHD"/>
</dbReference>
<dbReference type="InterPro" id="IPR019542">
    <property type="entry name" value="Enhancer_polycomb-like_N"/>
</dbReference>
<dbReference type="InterPro" id="IPR050701">
    <property type="entry name" value="Histone_Mod_Regulator"/>
</dbReference>
<dbReference type="PROSITE" id="PS51805">
    <property type="entry name" value="EPHD"/>
    <property type="match status" value="1"/>
</dbReference>
<feature type="compositionally biased region" description="Basic and acidic residues" evidence="9">
    <location>
        <begin position="1358"/>
        <end position="1394"/>
    </location>
</feature>
<keyword evidence="3" id="KW-0677">Repeat</keyword>
<feature type="compositionally biased region" description="Basic and acidic residues" evidence="9">
    <location>
        <begin position="1433"/>
        <end position="1445"/>
    </location>
</feature>
<evidence type="ECO:0000256" key="9">
    <source>
        <dbReference type="SAM" id="MobiDB-lite"/>
    </source>
</evidence>
<reference evidence="13 14" key="1">
    <citation type="submission" date="2021-02" db="EMBL/GenBank/DDBJ databases">
        <title>Genome assembly of Pseudopithomyces chartarum.</title>
        <authorList>
            <person name="Jauregui R."/>
            <person name="Singh J."/>
            <person name="Voisey C."/>
        </authorList>
    </citation>
    <scope>NUCLEOTIDE SEQUENCE [LARGE SCALE GENOMIC DNA]</scope>
    <source>
        <strain evidence="13 14">AGR01</strain>
    </source>
</reference>
<evidence type="ECO:0000256" key="8">
    <source>
        <dbReference type="PROSITE-ProRule" id="PRU00176"/>
    </source>
</evidence>
<dbReference type="EMBL" id="WVTA01000001">
    <property type="protein sequence ID" value="KAK3216932.1"/>
    <property type="molecule type" value="Genomic_DNA"/>
</dbReference>
<organism evidence="13 14">
    <name type="scientific">Pseudopithomyces chartarum</name>
    <dbReference type="NCBI Taxonomy" id="1892770"/>
    <lineage>
        <taxon>Eukaryota</taxon>
        <taxon>Fungi</taxon>
        <taxon>Dikarya</taxon>
        <taxon>Ascomycota</taxon>
        <taxon>Pezizomycotina</taxon>
        <taxon>Dothideomycetes</taxon>
        <taxon>Pleosporomycetidae</taxon>
        <taxon>Pleosporales</taxon>
        <taxon>Massarineae</taxon>
        <taxon>Didymosphaeriaceae</taxon>
        <taxon>Pseudopithomyces</taxon>
    </lineage>
</organism>
<dbReference type="Gene3D" id="3.30.40.10">
    <property type="entry name" value="Zinc/RING finger domain, C3HC4 (zinc finger)"/>
    <property type="match status" value="2"/>
</dbReference>
<gene>
    <name evidence="13" type="ORF">GRF29_1g1436256</name>
</gene>
<feature type="domain" description="PHD-type" evidence="10">
    <location>
        <begin position="426"/>
        <end position="476"/>
    </location>
</feature>